<organism evidence="5 6">
    <name type="scientific">Penicillium cinerascens</name>
    <dbReference type="NCBI Taxonomy" id="70096"/>
    <lineage>
        <taxon>Eukaryota</taxon>
        <taxon>Fungi</taxon>
        <taxon>Dikarya</taxon>
        <taxon>Ascomycota</taxon>
        <taxon>Pezizomycotina</taxon>
        <taxon>Eurotiomycetes</taxon>
        <taxon>Eurotiomycetidae</taxon>
        <taxon>Eurotiales</taxon>
        <taxon>Aspergillaceae</taxon>
        <taxon>Penicillium</taxon>
    </lineage>
</organism>
<proteinExistence type="inferred from homology"/>
<dbReference type="SFLD" id="SFLDG01151">
    <property type="entry name" value="Main.2:_Nu-like"/>
    <property type="match status" value="1"/>
</dbReference>
<dbReference type="SFLD" id="SFLDS00019">
    <property type="entry name" value="Glutathione_Transferase_(cytos"/>
    <property type="match status" value="1"/>
</dbReference>
<dbReference type="EMBL" id="JAPQKR010000008">
    <property type="protein sequence ID" value="KAJ5211721.1"/>
    <property type="molecule type" value="Genomic_DNA"/>
</dbReference>
<name>A0A9W9N201_9EURO</name>
<dbReference type="Proteomes" id="UP001150904">
    <property type="component" value="Unassembled WGS sequence"/>
</dbReference>
<dbReference type="InterPro" id="IPR036249">
    <property type="entry name" value="Thioredoxin-like_sf"/>
</dbReference>
<feature type="domain" description="GST N-terminal" evidence="3">
    <location>
        <begin position="6"/>
        <end position="87"/>
    </location>
</feature>
<sequence>MPASIKPIQLYGGILGPNPLKVGILLALLDLPYEAVPVKFDEIKEPEYVAINPNGRLPSIHDPNTGLTIWESGAIIEYLIERYDSEEPRKLSFPKWSAEAEEARSFLYLQTTGQGPYYGQAIWFIKYHGEKIQSAIDRYVNEAKRVSGVLENWLVKQKETHKDNIGDGPWLVGNKMSYADISFIPWQRACHTKFPEQGFGPTDFPHVNEWLERMSAQKAVQTVLDSADKQMAEFMKARE</sequence>
<evidence type="ECO:0000259" key="3">
    <source>
        <dbReference type="PROSITE" id="PS50404"/>
    </source>
</evidence>
<dbReference type="SUPFAM" id="SSF47616">
    <property type="entry name" value="GST C-terminal domain-like"/>
    <property type="match status" value="1"/>
</dbReference>
<evidence type="ECO:0000313" key="5">
    <source>
        <dbReference type="EMBL" id="KAJ5211721.1"/>
    </source>
</evidence>
<dbReference type="InterPro" id="IPR040079">
    <property type="entry name" value="Glutathione_S-Trfase"/>
</dbReference>
<evidence type="ECO:0000256" key="2">
    <source>
        <dbReference type="RuleBase" id="RU003494"/>
    </source>
</evidence>
<dbReference type="OrthoDB" id="422574at2759"/>
<dbReference type="InterPro" id="IPR004045">
    <property type="entry name" value="Glutathione_S-Trfase_N"/>
</dbReference>
<evidence type="ECO:0000259" key="4">
    <source>
        <dbReference type="PROSITE" id="PS50405"/>
    </source>
</evidence>
<dbReference type="InterPro" id="IPR036282">
    <property type="entry name" value="Glutathione-S-Trfase_C_sf"/>
</dbReference>
<dbReference type="RefSeq" id="XP_058309891.1">
    <property type="nucleotide sequence ID" value="XM_058450429.1"/>
</dbReference>
<gene>
    <name evidence="5" type="ORF">N7498_003367</name>
</gene>
<evidence type="ECO:0000313" key="6">
    <source>
        <dbReference type="Proteomes" id="UP001150904"/>
    </source>
</evidence>
<evidence type="ECO:0000256" key="1">
    <source>
        <dbReference type="ARBA" id="ARBA00007409"/>
    </source>
</evidence>
<reference evidence="5" key="1">
    <citation type="submission" date="2022-12" db="EMBL/GenBank/DDBJ databases">
        <authorList>
            <person name="Petersen C."/>
        </authorList>
    </citation>
    <scope>NUCLEOTIDE SEQUENCE</scope>
    <source>
        <strain evidence="5">IBT 15544</strain>
    </source>
</reference>
<comment type="caution">
    <text evidence="5">The sequence shown here is derived from an EMBL/GenBank/DDBJ whole genome shotgun (WGS) entry which is preliminary data.</text>
</comment>
<keyword evidence="6" id="KW-1185">Reference proteome</keyword>
<dbReference type="SUPFAM" id="SSF52833">
    <property type="entry name" value="Thioredoxin-like"/>
    <property type="match status" value="1"/>
</dbReference>
<dbReference type="AlphaFoldDB" id="A0A9W9N201"/>
<dbReference type="SFLD" id="SFLDG00358">
    <property type="entry name" value="Main_(cytGST)"/>
    <property type="match status" value="1"/>
</dbReference>
<accession>A0A9W9N201</accession>
<dbReference type="Gene3D" id="1.20.1050.10">
    <property type="match status" value="1"/>
</dbReference>
<dbReference type="Gene3D" id="3.40.30.10">
    <property type="entry name" value="Glutaredoxin"/>
    <property type="match status" value="1"/>
</dbReference>
<dbReference type="InterPro" id="IPR010987">
    <property type="entry name" value="Glutathione-S-Trfase_C-like"/>
</dbReference>
<dbReference type="PANTHER" id="PTHR44051:SF23">
    <property type="entry name" value="GLUTATHIONE S-TRANSFERASE-LIKE PROTEIN TPCF"/>
    <property type="match status" value="1"/>
</dbReference>
<dbReference type="Pfam" id="PF02798">
    <property type="entry name" value="GST_N"/>
    <property type="match status" value="1"/>
</dbReference>
<dbReference type="GeneID" id="83177730"/>
<dbReference type="PROSITE" id="PS50404">
    <property type="entry name" value="GST_NTER"/>
    <property type="match status" value="1"/>
</dbReference>
<reference evidence="5" key="2">
    <citation type="journal article" date="2023" name="IMA Fungus">
        <title>Comparative genomic study of the Penicillium genus elucidates a diverse pangenome and 15 lateral gene transfer events.</title>
        <authorList>
            <person name="Petersen C."/>
            <person name="Sorensen T."/>
            <person name="Nielsen M.R."/>
            <person name="Sondergaard T.E."/>
            <person name="Sorensen J.L."/>
            <person name="Fitzpatrick D.A."/>
            <person name="Frisvad J.C."/>
            <person name="Nielsen K.L."/>
        </authorList>
    </citation>
    <scope>NUCLEOTIDE SEQUENCE</scope>
    <source>
        <strain evidence="5">IBT 15544</strain>
    </source>
</reference>
<comment type="similarity">
    <text evidence="1 2">Belongs to the GST superfamily.</text>
</comment>
<dbReference type="PROSITE" id="PS50405">
    <property type="entry name" value="GST_CTER"/>
    <property type="match status" value="1"/>
</dbReference>
<protein>
    <submittedName>
        <fullName evidence="5">Uncharacterized protein</fullName>
    </submittedName>
</protein>
<dbReference type="Pfam" id="PF00043">
    <property type="entry name" value="GST_C"/>
    <property type="match status" value="1"/>
</dbReference>
<dbReference type="InterPro" id="IPR004046">
    <property type="entry name" value="GST_C"/>
</dbReference>
<dbReference type="PANTHER" id="PTHR44051">
    <property type="entry name" value="GLUTATHIONE S-TRANSFERASE-RELATED"/>
    <property type="match status" value="1"/>
</dbReference>
<feature type="domain" description="GST C-terminal" evidence="4">
    <location>
        <begin position="98"/>
        <end position="234"/>
    </location>
</feature>
<dbReference type="CDD" id="cd03048">
    <property type="entry name" value="GST_N_Ure2p_like"/>
    <property type="match status" value="1"/>
</dbReference>